<dbReference type="InterPro" id="IPR020094">
    <property type="entry name" value="TruA/RsuA/RluB/E/F_N"/>
</dbReference>
<sequence length="234" mass="26912">MRLDKFLSSAMGLGSRTDVKKFIKNGRVEVIGTDNPRPELSIDPEKSEVYFDGKLQKYKKFVYLMLNKPKGYVSATVDRDNPTVIDLVPENFLRFELFPVGRLDIDTEGLCILTNDGELSHKLLSPKNHISKKYRAKLDAVPKDDELERIRNGIILEDGYKCKPAIVTFDVENEAFYITIYEGKYHQVKRMFGAIGRRVLELKRVEMNKLTLDDKLAPGEIRELTDEELKLLQV</sequence>
<dbReference type="NCBIfam" id="TIGR00093">
    <property type="entry name" value="pseudouridine synthase"/>
    <property type="match status" value="1"/>
</dbReference>
<reference evidence="4 5" key="1">
    <citation type="submission" date="2017-04" db="EMBL/GenBank/DDBJ databases">
        <title>Monoglobus pectinilyticus 14 draft genome.</title>
        <authorList>
            <person name="Kim C."/>
            <person name="Rosendale D.I."/>
            <person name="Kelly W.J."/>
            <person name="Tannock G.W."/>
            <person name="Patchett M.L."/>
            <person name="Jordens J.Z."/>
        </authorList>
    </citation>
    <scope>NUCLEOTIDE SEQUENCE [LARGE SCALE GENOMIC DNA]</scope>
    <source>
        <strain evidence="4 5">14</strain>
    </source>
</reference>
<name>A0A2K9P1C4_9FIRM</name>
<keyword evidence="2" id="KW-0694">RNA-binding</keyword>
<dbReference type="SUPFAM" id="SSF55120">
    <property type="entry name" value="Pseudouridine synthase"/>
    <property type="match status" value="1"/>
</dbReference>
<dbReference type="InterPro" id="IPR006145">
    <property type="entry name" value="PsdUridine_synth_RsuA/RluA"/>
</dbReference>
<dbReference type="PANTHER" id="PTHR47683:SF4">
    <property type="entry name" value="PSEUDOURIDINE SYNTHASE"/>
    <property type="match status" value="1"/>
</dbReference>
<organism evidence="4 5">
    <name type="scientific">Monoglobus pectinilyticus</name>
    <dbReference type="NCBI Taxonomy" id="1981510"/>
    <lineage>
        <taxon>Bacteria</taxon>
        <taxon>Bacillati</taxon>
        <taxon>Bacillota</taxon>
        <taxon>Clostridia</taxon>
        <taxon>Monoglobales</taxon>
        <taxon>Monoglobaceae</taxon>
        <taxon>Monoglobus</taxon>
    </lineage>
</organism>
<dbReference type="OrthoDB" id="9807213at2"/>
<dbReference type="CDD" id="cd02553">
    <property type="entry name" value="PseudoU_synth_RsuA"/>
    <property type="match status" value="1"/>
</dbReference>
<dbReference type="PROSITE" id="PS50889">
    <property type="entry name" value="S4"/>
    <property type="match status" value="1"/>
</dbReference>
<dbReference type="GO" id="GO:0120159">
    <property type="term" value="F:rRNA pseudouridine synthase activity"/>
    <property type="evidence" value="ECO:0007669"/>
    <property type="project" value="UniProtKB-ARBA"/>
</dbReference>
<dbReference type="Gene3D" id="3.10.290.10">
    <property type="entry name" value="RNA-binding S4 domain"/>
    <property type="match status" value="1"/>
</dbReference>
<dbReference type="SUPFAM" id="SSF55174">
    <property type="entry name" value="Alpha-L RNA-binding motif"/>
    <property type="match status" value="1"/>
</dbReference>
<dbReference type="SMART" id="SM00363">
    <property type="entry name" value="S4"/>
    <property type="match status" value="1"/>
</dbReference>
<evidence type="ECO:0000256" key="1">
    <source>
        <dbReference type="ARBA" id="ARBA00023235"/>
    </source>
</evidence>
<dbReference type="EMBL" id="CP020991">
    <property type="protein sequence ID" value="AUO18609.1"/>
    <property type="molecule type" value="Genomic_DNA"/>
</dbReference>
<dbReference type="GO" id="GO:0000455">
    <property type="term" value="P:enzyme-directed rRNA pseudouridine synthesis"/>
    <property type="evidence" value="ECO:0007669"/>
    <property type="project" value="UniProtKB-ARBA"/>
</dbReference>
<dbReference type="CDD" id="cd00165">
    <property type="entry name" value="S4"/>
    <property type="match status" value="1"/>
</dbReference>
<evidence type="ECO:0000259" key="3">
    <source>
        <dbReference type="SMART" id="SM00363"/>
    </source>
</evidence>
<evidence type="ECO:0000256" key="2">
    <source>
        <dbReference type="PROSITE-ProRule" id="PRU00182"/>
    </source>
</evidence>
<dbReference type="InterPro" id="IPR002942">
    <property type="entry name" value="S4_RNA-bd"/>
</dbReference>
<dbReference type="InterPro" id="IPR000748">
    <property type="entry name" value="PsdUridine_synth_RsuA/RluB/E/F"/>
</dbReference>
<evidence type="ECO:0000313" key="5">
    <source>
        <dbReference type="Proteomes" id="UP000235589"/>
    </source>
</evidence>
<dbReference type="PANTHER" id="PTHR47683">
    <property type="entry name" value="PSEUDOURIDINE SYNTHASE FAMILY PROTEIN-RELATED"/>
    <property type="match status" value="1"/>
</dbReference>
<dbReference type="InterPro" id="IPR020103">
    <property type="entry name" value="PsdUridine_synth_cat_dom_sf"/>
</dbReference>
<dbReference type="InterPro" id="IPR036986">
    <property type="entry name" value="S4_RNA-bd_sf"/>
</dbReference>
<dbReference type="Gene3D" id="3.30.70.580">
    <property type="entry name" value="Pseudouridine synthase I, catalytic domain, N-terminal subdomain"/>
    <property type="match status" value="1"/>
</dbReference>
<dbReference type="GO" id="GO:0003723">
    <property type="term" value="F:RNA binding"/>
    <property type="evidence" value="ECO:0007669"/>
    <property type="project" value="UniProtKB-KW"/>
</dbReference>
<dbReference type="Proteomes" id="UP000235589">
    <property type="component" value="Chromosome"/>
</dbReference>
<dbReference type="RefSeq" id="WP_102364899.1">
    <property type="nucleotide sequence ID" value="NZ_CP020991.1"/>
</dbReference>
<dbReference type="InterPro" id="IPR050343">
    <property type="entry name" value="RsuA_PseudoU_synthase"/>
</dbReference>
<dbReference type="Pfam" id="PF01479">
    <property type="entry name" value="S4"/>
    <property type="match status" value="1"/>
</dbReference>
<evidence type="ECO:0000313" key="4">
    <source>
        <dbReference type="EMBL" id="AUO18609.1"/>
    </source>
</evidence>
<dbReference type="GeneID" id="98061853"/>
<feature type="domain" description="RNA-binding S4" evidence="3">
    <location>
        <begin position="1"/>
        <end position="67"/>
    </location>
</feature>
<keyword evidence="1" id="KW-0413">Isomerase</keyword>
<dbReference type="KEGG" id="mpec:B9O19_00425"/>
<proteinExistence type="predicted"/>
<dbReference type="Pfam" id="PF00849">
    <property type="entry name" value="PseudoU_synth_2"/>
    <property type="match status" value="1"/>
</dbReference>
<accession>A0A2K9P1C4</accession>
<dbReference type="Gene3D" id="3.30.70.1560">
    <property type="entry name" value="Alpha-L RNA-binding motif"/>
    <property type="match status" value="1"/>
</dbReference>
<gene>
    <name evidence="4" type="ORF">B9O19_00425</name>
</gene>
<keyword evidence="5" id="KW-1185">Reference proteome</keyword>
<dbReference type="AlphaFoldDB" id="A0A2K9P1C4"/>
<dbReference type="InterPro" id="IPR042092">
    <property type="entry name" value="PsdUridine_s_RsuA/RluB/E/F_cat"/>
</dbReference>
<protein>
    <submittedName>
        <fullName evidence="4">Pseudouridine synthase</fullName>
    </submittedName>
</protein>